<dbReference type="RefSeq" id="WP_342555138.1">
    <property type="nucleotide sequence ID" value="NZ_CP159992.1"/>
</dbReference>
<dbReference type="Pfam" id="PF05402">
    <property type="entry name" value="PqqD"/>
    <property type="match status" value="1"/>
</dbReference>
<dbReference type="InterPro" id="IPR008792">
    <property type="entry name" value="PQQD"/>
</dbReference>
<protein>
    <submittedName>
        <fullName evidence="1">Lasso peptide biosynthesis PqqD family chaperone</fullName>
    </submittedName>
</protein>
<gene>
    <name evidence="1" type="ORF">ABXS70_16915</name>
</gene>
<dbReference type="Gene3D" id="1.10.10.1150">
    <property type="entry name" value="Coenzyme PQQ synthesis protein D (PqqD)"/>
    <property type="match status" value="1"/>
</dbReference>
<accession>A0AAU8N520</accession>
<name>A0AAU8N520_9BACL</name>
<dbReference type="AlphaFoldDB" id="A0AAU8N520"/>
<sequence length="99" mass="10958">MTAVTPIYANDVVTRKEGNLVSDMGGEKVMMSISSGKYYNLGSTGGRIWELIAEEHTLDELIETLAAEYDIQPDQCREQVVPFLEHLSREGLIAISRGV</sequence>
<dbReference type="InterPro" id="IPR041881">
    <property type="entry name" value="PqqD_sf"/>
</dbReference>
<organism evidence="1">
    <name type="scientific">Paenibacillus sp. AN1007</name>
    <dbReference type="NCBI Taxonomy" id="3151385"/>
    <lineage>
        <taxon>Bacteria</taxon>
        <taxon>Bacillati</taxon>
        <taxon>Bacillota</taxon>
        <taxon>Bacilli</taxon>
        <taxon>Bacillales</taxon>
        <taxon>Paenibacillaceae</taxon>
        <taxon>Paenibacillus</taxon>
    </lineage>
</organism>
<reference evidence="1" key="1">
    <citation type="submission" date="2024-05" db="EMBL/GenBank/DDBJ databases">
        <title>Draft genome assemblies of 36 bacteria isolated from hibernating arctic ground squirrels.</title>
        <authorList>
            <person name="McKee H."/>
            <person name="Mullen L."/>
            <person name="Drown D.M."/>
            <person name="Duddleston K.N."/>
        </authorList>
    </citation>
    <scope>NUCLEOTIDE SEQUENCE</scope>
    <source>
        <strain evidence="1">AN1007</strain>
    </source>
</reference>
<dbReference type="NCBIfam" id="NF033536">
    <property type="entry name" value="lasso_PqqD_Bac"/>
    <property type="match status" value="1"/>
</dbReference>
<proteinExistence type="predicted"/>
<evidence type="ECO:0000313" key="1">
    <source>
        <dbReference type="EMBL" id="XCP92923.1"/>
    </source>
</evidence>
<dbReference type="EMBL" id="CP159992">
    <property type="protein sequence ID" value="XCP92923.1"/>
    <property type="molecule type" value="Genomic_DNA"/>
</dbReference>